<sequence>AIAPTAIRGLDPEKIRVLVVLGTDSDRRVGICGIRGDPDLSRCKINFKKLTFLCLSGHVFKSLDPDPRSADVKSPTVTDCRRFLGFDRRQSVTNLHTYGQKIQRSAFTSWNNLFFTFLNSPPQPFLLNSSLKPEIPLILSPLS</sequence>
<evidence type="ECO:0000313" key="1">
    <source>
        <dbReference type="Proteomes" id="UP000887565"/>
    </source>
</evidence>
<protein>
    <submittedName>
        <fullName evidence="2">Uncharacterized protein</fullName>
    </submittedName>
</protein>
<accession>A0A915I2S6</accession>
<dbReference type="Proteomes" id="UP000887565">
    <property type="component" value="Unplaced"/>
</dbReference>
<evidence type="ECO:0000313" key="2">
    <source>
        <dbReference type="WBParaSite" id="nRc.2.0.1.t08427-RA"/>
    </source>
</evidence>
<dbReference type="AlphaFoldDB" id="A0A915I2S6"/>
<proteinExistence type="predicted"/>
<organism evidence="1 2">
    <name type="scientific">Romanomermis culicivorax</name>
    <name type="common">Nematode worm</name>
    <dbReference type="NCBI Taxonomy" id="13658"/>
    <lineage>
        <taxon>Eukaryota</taxon>
        <taxon>Metazoa</taxon>
        <taxon>Ecdysozoa</taxon>
        <taxon>Nematoda</taxon>
        <taxon>Enoplea</taxon>
        <taxon>Dorylaimia</taxon>
        <taxon>Mermithida</taxon>
        <taxon>Mermithoidea</taxon>
        <taxon>Mermithidae</taxon>
        <taxon>Romanomermis</taxon>
    </lineage>
</organism>
<dbReference type="WBParaSite" id="nRc.2.0.1.t08427-RA">
    <property type="protein sequence ID" value="nRc.2.0.1.t08427-RA"/>
    <property type="gene ID" value="nRc.2.0.1.g08427"/>
</dbReference>
<reference evidence="2" key="1">
    <citation type="submission" date="2022-11" db="UniProtKB">
        <authorList>
            <consortium name="WormBaseParasite"/>
        </authorList>
    </citation>
    <scope>IDENTIFICATION</scope>
</reference>
<name>A0A915I2S6_ROMCU</name>
<keyword evidence="1" id="KW-1185">Reference proteome</keyword>